<evidence type="ECO:0000256" key="6">
    <source>
        <dbReference type="SAM" id="Phobius"/>
    </source>
</evidence>
<accession>A0AAW0TJ06</accession>
<evidence type="ECO:0000313" key="8">
    <source>
        <dbReference type="EMBL" id="KAK8387679.1"/>
    </source>
</evidence>
<evidence type="ECO:0000256" key="5">
    <source>
        <dbReference type="ARBA" id="ARBA00023136"/>
    </source>
</evidence>
<feature type="transmembrane region" description="Helical" evidence="6">
    <location>
        <begin position="216"/>
        <end position="233"/>
    </location>
</feature>
<feature type="transmembrane region" description="Helical" evidence="6">
    <location>
        <begin position="425"/>
        <end position="445"/>
    </location>
</feature>
<dbReference type="InterPro" id="IPR051717">
    <property type="entry name" value="MFS_MFSD6"/>
</dbReference>
<feature type="transmembrane region" description="Helical" evidence="6">
    <location>
        <begin position="175"/>
        <end position="195"/>
    </location>
</feature>
<dbReference type="PANTHER" id="PTHR16172:SF37">
    <property type="entry name" value="RE36877P"/>
    <property type="match status" value="1"/>
</dbReference>
<dbReference type="GO" id="GO:0016020">
    <property type="term" value="C:membrane"/>
    <property type="evidence" value="ECO:0007669"/>
    <property type="project" value="UniProtKB-SubCell"/>
</dbReference>
<feature type="transmembrane region" description="Helical" evidence="6">
    <location>
        <begin position="73"/>
        <end position="91"/>
    </location>
</feature>
<protein>
    <recommendedName>
        <fullName evidence="7">Major facilitator superfamily associated domain-containing protein</fullName>
    </recommendedName>
</protein>
<dbReference type="Gene3D" id="1.20.1250.20">
    <property type="entry name" value="MFS general substrate transporter like domains"/>
    <property type="match status" value="2"/>
</dbReference>
<feature type="transmembrane region" description="Helical" evidence="6">
    <location>
        <begin position="331"/>
        <end position="352"/>
    </location>
</feature>
<feature type="transmembrane region" description="Helical" evidence="6">
    <location>
        <begin position="12"/>
        <end position="32"/>
    </location>
</feature>
<comment type="subcellular location">
    <subcellularLocation>
        <location evidence="1">Membrane</location>
        <topology evidence="1">Multi-pass membrane protein</topology>
    </subcellularLocation>
</comment>
<dbReference type="AlphaFoldDB" id="A0AAW0TJ06"/>
<feature type="domain" description="Major facilitator superfamily associated" evidence="7">
    <location>
        <begin position="9"/>
        <end position="455"/>
    </location>
</feature>
<dbReference type="InterPro" id="IPR036259">
    <property type="entry name" value="MFS_trans_sf"/>
</dbReference>
<feature type="transmembrane region" description="Helical" evidence="6">
    <location>
        <begin position="44"/>
        <end position="66"/>
    </location>
</feature>
<gene>
    <name evidence="8" type="ORF">O3P69_018289</name>
</gene>
<reference evidence="8 9" key="1">
    <citation type="submission" date="2023-03" db="EMBL/GenBank/DDBJ databases">
        <title>High-quality genome of Scylla paramamosain provides insights in environmental adaptation.</title>
        <authorList>
            <person name="Zhang L."/>
        </authorList>
    </citation>
    <scope>NUCLEOTIDE SEQUENCE [LARGE SCALE GENOMIC DNA]</scope>
    <source>
        <strain evidence="8">LZ_2023a</strain>
        <tissue evidence="8">Muscle</tissue>
    </source>
</reference>
<keyword evidence="4 6" id="KW-1133">Transmembrane helix</keyword>
<evidence type="ECO:0000256" key="4">
    <source>
        <dbReference type="ARBA" id="ARBA00022989"/>
    </source>
</evidence>
<keyword evidence="9" id="KW-1185">Reference proteome</keyword>
<feature type="transmembrane region" description="Helical" evidence="6">
    <location>
        <begin position="393"/>
        <end position="413"/>
    </location>
</feature>
<comment type="similarity">
    <text evidence="2">Belongs to the major facilitator superfamily. MFSD6 family.</text>
</comment>
<evidence type="ECO:0000256" key="1">
    <source>
        <dbReference type="ARBA" id="ARBA00004141"/>
    </source>
</evidence>
<feature type="transmembrane region" description="Helical" evidence="6">
    <location>
        <begin position="451"/>
        <end position="475"/>
    </location>
</feature>
<dbReference type="InterPro" id="IPR024989">
    <property type="entry name" value="MFS_assoc_dom"/>
</dbReference>
<organism evidence="8 9">
    <name type="scientific">Scylla paramamosain</name>
    <name type="common">Mud crab</name>
    <dbReference type="NCBI Taxonomy" id="85552"/>
    <lineage>
        <taxon>Eukaryota</taxon>
        <taxon>Metazoa</taxon>
        <taxon>Ecdysozoa</taxon>
        <taxon>Arthropoda</taxon>
        <taxon>Crustacea</taxon>
        <taxon>Multicrustacea</taxon>
        <taxon>Malacostraca</taxon>
        <taxon>Eumalacostraca</taxon>
        <taxon>Eucarida</taxon>
        <taxon>Decapoda</taxon>
        <taxon>Pleocyemata</taxon>
        <taxon>Brachyura</taxon>
        <taxon>Eubrachyura</taxon>
        <taxon>Portunoidea</taxon>
        <taxon>Portunidae</taxon>
        <taxon>Portuninae</taxon>
        <taxon>Scylla</taxon>
    </lineage>
</organism>
<dbReference type="EMBL" id="JARAKH010000030">
    <property type="protein sequence ID" value="KAK8387679.1"/>
    <property type="molecule type" value="Genomic_DNA"/>
</dbReference>
<feature type="transmembrane region" description="Helical" evidence="6">
    <location>
        <begin position="285"/>
        <end position="311"/>
    </location>
</feature>
<proteinExistence type="inferred from homology"/>
<keyword evidence="5 6" id="KW-0472">Membrane</keyword>
<evidence type="ECO:0000259" key="7">
    <source>
        <dbReference type="Pfam" id="PF12832"/>
    </source>
</evidence>
<evidence type="ECO:0000256" key="3">
    <source>
        <dbReference type="ARBA" id="ARBA00022692"/>
    </source>
</evidence>
<dbReference type="PANTHER" id="PTHR16172">
    <property type="entry name" value="MAJOR FACILITATOR SUPERFAMILY DOMAIN-CONTAINING PROTEIN 6-LIKE"/>
    <property type="match status" value="1"/>
</dbReference>
<feature type="transmembrane region" description="Helical" evidence="6">
    <location>
        <begin position="359"/>
        <end position="381"/>
    </location>
</feature>
<sequence>MKINKKLLPIKVHYFLRYAGAAPLVMLLPLIVRSKGLSPQTVGVLWTVMPMVGLIANSICGMLADYFKAYRTIFLASITSLTVGLVAMYWIPELPVAAQASEETFNLTLLGNATLSSSAFLANSSTLALELAGVDPEMTVGEGQAAPLALPPGKGTSGIPEETESVASFLHYPQFWIIVLALLLEQMGITICIMMSDSVCFQILGSERQLYGRQRLWGTIGMGVMAIVSGALVDIYSQGLPQKDYLPAIISCIVLMSADILVVARMKIPYSSDEKLKMGKVGNSLVHPEVLLFLMTVYVMGASLGIVWIFKLMLVEDVALAWNSDFPALKLLQGLVLGIETFGGEVPFFFLSGVIIERLGYTGVLIVSVLSTGLRCSLYYTVSNPWCFLPIELLNGLSYSVFHSVMGAYASHIAPPGAQATVQSVFRSTFYVGLSTAGFLGGLLYNTQGGSIAFLKVGVFDLIYVLVFILLHFLVKKYCIAGEASCVALQDDAKQNDPVNRVPEMEKLFLEKKPQEASGSMSRIHEDTKNECVRFIV</sequence>
<dbReference type="SUPFAM" id="SSF103473">
    <property type="entry name" value="MFS general substrate transporter"/>
    <property type="match status" value="1"/>
</dbReference>
<evidence type="ECO:0000256" key="2">
    <source>
        <dbReference type="ARBA" id="ARBA00005241"/>
    </source>
</evidence>
<feature type="transmembrane region" description="Helical" evidence="6">
    <location>
        <begin position="245"/>
        <end position="264"/>
    </location>
</feature>
<keyword evidence="3 6" id="KW-0812">Transmembrane</keyword>
<comment type="caution">
    <text evidence="8">The sequence shown here is derived from an EMBL/GenBank/DDBJ whole genome shotgun (WGS) entry which is preliminary data.</text>
</comment>
<evidence type="ECO:0000313" key="9">
    <source>
        <dbReference type="Proteomes" id="UP001487740"/>
    </source>
</evidence>
<dbReference type="Proteomes" id="UP001487740">
    <property type="component" value="Unassembled WGS sequence"/>
</dbReference>
<name>A0AAW0TJ06_SCYPA</name>
<dbReference type="Pfam" id="PF12832">
    <property type="entry name" value="MFS_1_like"/>
    <property type="match status" value="1"/>
</dbReference>